<dbReference type="SUPFAM" id="SSF54495">
    <property type="entry name" value="UBC-like"/>
    <property type="match status" value="1"/>
</dbReference>
<keyword evidence="10" id="KW-0547">Nucleotide-binding</keyword>
<dbReference type="GO" id="GO:0035091">
    <property type="term" value="F:phosphatidylinositol binding"/>
    <property type="evidence" value="ECO:0007669"/>
    <property type="project" value="InterPro"/>
</dbReference>
<feature type="transmembrane region" description="Helical" evidence="23">
    <location>
        <begin position="296"/>
        <end position="313"/>
    </location>
</feature>
<name>A0A556V0D3_BAGYA</name>
<dbReference type="GO" id="GO:0140021">
    <property type="term" value="P:mitochondrial ADP transmembrane transport"/>
    <property type="evidence" value="ECO:0007669"/>
    <property type="project" value="InterPro"/>
</dbReference>
<dbReference type="PRINTS" id="PR00926">
    <property type="entry name" value="MITOCARRIER"/>
</dbReference>
<keyword evidence="6" id="KW-0050">Antiport</keyword>
<dbReference type="PRINTS" id="PR00927">
    <property type="entry name" value="ADPTRNSLCASE"/>
</dbReference>
<dbReference type="Pfam" id="PF00153">
    <property type="entry name" value="Mito_carr"/>
    <property type="match status" value="3"/>
</dbReference>
<feature type="region of interest" description="Disordered" evidence="22">
    <location>
        <begin position="633"/>
        <end position="653"/>
    </location>
</feature>
<dbReference type="InterPro" id="IPR002067">
    <property type="entry name" value="MCP"/>
</dbReference>
<feature type="active site" description="Glycyl thioester intermediate" evidence="21">
    <location>
        <position position="1161"/>
    </location>
</feature>
<comment type="catalytic activity">
    <reaction evidence="17">
        <text>ADP(in) + ATP(out) = ADP(out) + ATP(in)</text>
        <dbReference type="Rhea" id="RHEA:34999"/>
        <dbReference type="ChEBI" id="CHEBI:30616"/>
        <dbReference type="ChEBI" id="CHEBI:456216"/>
    </reaction>
    <physiologicalReaction direction="left-to-right" evidence="17">
        <dbReference type="Rhea" id="RHEA:35000"/>
    </physiologicalReaction>
</comment>
<dbReference type="Pfam" id="PF00179">
    <property type="entry name" value="UQ_con"/>
    <property type="match status" value="1"/>
</dbReference>
<dbReference type="FunFam" id="1.50.40.10:FF:000002">
    <property type="entry name" value="Putative ADP/ATP translocase 2-like"/>
    <property type="match status" value="1"/>
</dbReference>
<evidence type="ECO:0000256" key="15">
    <source>
        <dbReference type="ARBA" id="ARBA00023128"/>
    </source>
</evidence>
<organism evidence="26 27">
    <name type="scientific">Bagarius yarrelli</name>
    <name type="common">Goonch</name>
    <name type="synonym">Bagrus yarrelli</name>
    <dbReference type="NCBI Taxonomy" id="175774"/>
    <lineage>
        <taxon>Eukaryota</taxon>
        <taxon>Metazoa</taxon>
        <taxon>Chordata</taxon>
        <taxon>Craniata</taxon>
        <taxon>Vertebrata</taxon>
        <taxon>Euteleostomi</taxon>
        <taxon>Actinopterygii</taxon>
        <taxon>Neopterygii</taxon>
        <taxon>Teleostei</taxon>
        <taxon>Ostariophysi</taxon>
        <taxon>Siluriformes</taxon>
        <taxon>Sisoridae</taxon>
        <taxon>Sisorinae</taxon>
        <taxon>Bagarius</taxon>
    </lineage>
</organism>
<evidence type="ECO:0000256" key="7">
    <source>
        <dbReference type="ARBA" id="ARBA00022679"/>
    </source>
</evidence>
<comment type="subunit">
    <text evidence="3">Monomer.</text>
</comment>
<dbReference type="GO" id="GO:0005743">
    <property type="term" value="C:mitochondrial inner membrane"/>
    <property type="evidence" value="ECO:0007669"/>
    <property type="project" value="UniProtKB-SubCell"/>
</dbReference>
<feature type="repeat" description="Solcar" evidence="20">
    <location>
        <begin position="6"/>
        <end position="98"/>
    </location>
</feature>
<comment type="caution">
    <text evidence="26">The sequence shown here is derived from an EMBL/GenBank/DDBJ whole genome shotgun (WGS) entry which is preliminary data.</text>
</comment>
<evidence type="ECO:0000256" key="3">
    <source>
        <dbReference type="ARBA" id="ARBA00011245"/>
    </source>
</evidence>
<evidence type="ECO:0000256" key="5">
    <source>
        <dbReference type="ARBA" id="ARBA00022448"/>
    </source>
</evidence>
<evidence type="ECO:0000256" key="14">
    <source>
        <dbReference type="ARBA" id="ARBA00022989"/>
    </source>
</evidence>
<dbReference type="GO" id="GO:1901029">
    <property type="term" value="P:negative regulation of mitochondrial outer membrane permeabilization involved in apoptotic signaling pathway"/>
    <property type="evidence" value="ECO:0007669"/>
    <property type="project" value="TreeGrafter"/>
</dbReference>
<dbReference type="PANTHER" id="PTHR45635">
    <property type="entry name" value="ADP,ATP CARRIER PROTEIN 1-RELATED-RELATED"/>
    <property type="match status" value="1"/>
</dbReference>
<dbReference type="GO" id="GO:0005524">
    <property type="term" value="F:ATP binding"/>
    <property type="evidence" value="ECO:0007669"/>
    <property type="project" value="UniProtKB-KW"/>
</dbReference>
<comment type="catalytic activity">
    <reaction evidence="18">
        <text>H(+)(in) = H(+)(out)</text>
        <dbReference type="Rhea" id="RHEA:34979"/>
        <dbReference type="ChEBI" id="CHEBI:15378"/>
    </reaction>
</comment>
<keyword evidence="7" id="KW-0808">Transferase</keyword>
<dbReference type="InterPro" id="IPR018108">
    <property type="entry name" value="MCP_transmembrane"/>
</dbReference>
<keyword evidence="11" id="KW-0833">Ubl conjugation pathway</keyword>
<dbReference type="InterPro" id="IPR016135">
    <property type="entry name" value="UBQ-conjugating_enzyme/RWD"/>
</dbReference>
<evidence type="ECO:0000256" key="23">
    <source>
        <dbReference type="SAM" id="Phobius"/>
    </source>
</evidence>
<dbReference type="PROSITE" id="PS51207">
    <property type="entry name" value="PXA"/>
    <property type="match status" value="1"/>
</dbReference>
<evidence type="ECO:0000313" key="27">
    <source>
        <dbReference type="Proteomes" id="UP000319801"/>
    </source>
</evidence>
<dbReference type="AlphaFoldDB" id="A0A556V0D3"/>
<comment type="function">
    <text evidence="19">ADP:ATP antiporter that mediates import of ADP into the mitochondrial matrix for ATP synthesis, and export of ATP out to fuel the cell. Cycles between the cytoplasmic-open state (c-state) and the matrix-open state (m-state): operates by the alternating access mechanism with a single substrate-binding site intermittently exposed to either the cytosolic (c-state) or matrix (m-state) side of the inner mitochondrial membrane.</text>
</comment>
<dbReference type="Gene3D" id="1.50.40.10">
    <property type="entry name" value="Mitochondrial carrier domain"/>
    <property type="match status" value="1"/>
</dbReference>
<keyword evidence="14 23" id="KW-1133">Transmembrane helix</keyword>
<evidence type="ECO:0000259" key="25">
    <source>
        <dbReference type="PROSITE" id="PS51207"/>
    </source>
</evidence>
<evidence type="ECO:0000256" key="9">
    <source>
        <dbReference type="ARBA" id="ARBA00022737"/>
    </source>
</evidence>
<dbReference type="CDD" id="cd23790">
    <property type="entry name" value="UBCc_UBE2A_2B"/>
    <property type="match status" value="1"/>
</dbReference>
<dbReference type="OrthoDB" id="120967at2759"/>
<evidence type="ECO:0000256" key="8">
    <source>
        <dbReference type="ARBA" id="ARBA00022692"/>
    </source>
</evidence>
<keyword evidence="12" id="KW-0999">Mitochondrion inner membrane</keyword>
<keyword evidence="16 20" id="KW-0472">Membrane</keyword>
<evidence type="ECO:0000256" key="18">
    <source>
        <dbReference type="ARBA" id="ARBA00024169"/>
    </source>
</evidence>
<dbReference type="InterPro" id="IPR000608">
    <property type="entry name" value="UBC"/>
</dbReference>
<keyword evidence="5" id="KW-0813">Transport</keyword>
<dbReference type="Pfam" id="PF02194">
    <property type="entry name" value="PXA"/>
    <property type="match status" value="1"/>
</dbReference>
<dbReference type="GO" id="GO:1990544">
    <property type="term" value="P:mitochondrial ATP transmembrane transport"/>
    <property type="evidence" value="ECO:0007669"/>
    <property type="project" value="InterPro"/>
</dbReference>
<dbReference type="EMBL" id="VCAZ01000088">
    <property type="protein sequence ID" value="TSQ81009.1"/>
    <property type="molecule type" value="Genomic_DNA"/>
</dbReference>
<dbReference type="Gene3D" id="3.10.110.10">
    <property type="entry name" value="Ubiquitin Conjugating Enzyme"/>
    <property type="match status" value="1"/>
</dbReference>
<evidence type="ECO:0000256" key="4">
    <source>
        <dbReference type="ARBA" id="ARBA00012486"/>
    </source>
</evidence>
<feature type="domain" description="PXA" evidence="25">
    <location>
        <begin position="391"/>
        <end position="545"/>
    </location>
</feature>
<feature type="region of interest" description="Disordered" evidence="22">
    <location>
        <begin position="344"/>
        <end position="388"/>
    </location>
</feature>
<keyword evidence="9" id="KW-0677">Repeat</keyword>
<dbReference type="Gene3D" id="3.30.1520.10">
    <property type="entry name" value="Phox-like domain"/>
    <property type="match status" value="1"/>
</dbReference>
<dbReference type="PROSITE" id="PS00183">
    <property type="entry name" value="UBC_1"/>
    <property type="match status" value="1"/>
</dbReference>
<dbReference type="InterPro" id="IPR023313">
    <property type="entry name" value="UBQ-conjugating_AS"/>
</dbReference>
<dbReference type="SMART" id="SM00212">
    <property type="entry name" value="UBCc"/>
    <property type="match status" value="1"/>
</dbReference>
<evidence type="ECO:0000259" key="24">
    <source>
        <dbReference type="PROSITE" id="PS50127"/>
    </source>
</evidence>
<evidence type="ECO:0000256" key="10">
    <source>
        <dbReference type="ARBA" id="ARBA00022741"/>
    </source>
</evidence>
<feature type="region of interest" description="Disordered" evidence="22">
    <location>
        <begin position="567"/>
        <end position="592"/>
    </location>
</feature>
<evidence type="ECO:0000256" key="20">
    <source>
        <dbReference type="PROSITE-ProRule" id="PRU00282"/>
    </source>
</evidence>
<feature type="domain" description="UBC core" evidence="24">
    <location>
        <begin position="1077"/>
        <end position="1223"/>
    </location>
</feature>
<sequence length="1225" mass="138055">MSETAISFAKDFLAGGIAAAISKTAVAPIERVKLLLQVQHASKQITVDKQYKGIMDCVVRIPKEQGFLSFWRGNLANVIRYFPTQALNFAFKDKYKKVFLDGVDKHTQFWRYFAGNLASGGAAGATSLCFVYPLDFARTRLAADVGKAGAEREFTGLGNCLVKVFRSDGLKGLYQGFNVSVQGIIIYRAAYFGIYDTAKGMLPDPKNTHIVVSWMIAQTVTAVAGLASYPFDTVRRRMMMQSGRKGADIMYTGTIDCWRKIARDEGSKAFFKGAWSNVLRGMGGAFVLRERLKEDMYLLHCALNVVSGVLWYFADFGQLLAQLGCCALCFLIIYFAKNNNKQCERSTQTDGPSGEDRSQSQQKSQTSHRVGSDEPDTAVRTVQKASQQSQYPNIQRSLQHMFGCVYTHLVLPWSTIPELGESQLLHTALLTEFNLVIDEIICRAKDLDLTVTALGCIQIFTKHLHNTKQSEASPAFSSTVEELAEIRGICRVLINNLLPKHLWEPNVYYCVIQEILAIKVLGSMTLLSDPDNLNQLIVSQLDQTSLENSTEEISDADRNTHLSKWSESSDMLHSETEEHPSGESKTKKTGKKVKDTFSKVFNRIKPRKAKLKRKEKEVIERAVSFRRPAVIETDGTSSDEGSICDSDDDNSESPINSLKEMMMELKLSFEMWRAGKWAVTVTNVQMEENELCFTIHLEDCNNPENLHWDVKKNQSDITQFYNQYRKTGNLPSLLTIVEKPKTEWNKEETREILEKFLQDLVTTEEFGKSELVFMFLGPIDRFSEGNQKEGVWFLLEGIASFLTLGQDNYEISDLKDEKKPTEVIDNCSTSEATPQPELAATQPMCSNMFKGQDKETDDELLEADGGQLPTTDQTFTENMDHDAVLLDQAEVKPVEFQSANINITHFASRIKYLKFDHRSLACSASESEEDRSINCSTTDYKYTSNISKEENVPDKKSLETDKPKKMEKDIYPEEEILRQSPGEKKMSVSSDQPEANKVIFDLLKEISGNSYTFKIMKAVVTPFTPLINKKVNTFLEKMNPSEAQIAAYIDSLCEVIWPDRVVSQPLPQSNDKTELKQKAMQIMMSKCTLQEDPPAGVSGAPSENNIMVWNAVIFGPEGTPFEDGTFKLTIEFTEEYPNKPPTVRFVSKMFHPNVYADGSICLDILQNRWSPTYDVSSILTSIQSLLDEPNPNSPANSQAAQLYQENKREYEKRVSAIVEQSWRDC</sequence>
<keyword evidence="8 20" id="KW-0812">Transmembrane</keyword>
<dbReference type="PANTHER" id="PTHR45635:SF14">
    <property type="entry name" value="ADP_ATP TRANSLOCASE"/>
    <property type="match status" value="1"/>
</dbReference>
<protein>
    <recommendedName>
        <fullName evidence="4">E2 ubiquitin-conjugating enzyme</fullName>
        <ecNumber evidence="4">2.3.2.23</ecNumber>
    </recommendedName>
</protein>
<dbReference type="GO" id="GO:0005471">
    <property type="term" value="F:ATP:ADP antiporter activity"/>
    <property type="evidence" value="ECO:0007669"/>
    <property type="project" value="InterPro"/>
</dbReference>
<keyword evidence="15" id="KW-0496">Mitochondrion</keyword>
<dbReference type="InterPro" id="IPR003114">
    <property type="entry name" value="Phox_assoc"/>
</dbReference>
<evidence type="ECO:0000256" key="13">
    <source>
        <dbReference type="ARBA" id="ARBA00022840"/>
    </source>
</evidence>
<evidence type="ECO:0000256" key="16">
    <source>
        <dbReference type="ARBA" id="ARBA00023136"/>
    </source>
</evidence>
<feature type="repeat" description="Solcar" evidence="20">
    <location>
        <begin position="212"/>
        <end position="299"/>
    </location>
</feature>
<evidence type="ECO:0000256" key="11">
    <source>
        <dbReference type="ARBA" id="ARBA00022786"/>
    </source>
</evidence>
<keyword evidence="27" id="KW-1185">Reference proteome</keyword>
<evidence type="ECO:0000256" key="6">
    <source>
        <dbReference type="ARBA" id="ARBA00022449"/>
    </source>
</evidence>
<dbReference type="InterPro" id="IPR002113">
    <property type="entry name" value="ADT_euk_type"/>
</dbReference>
<dbReference type="PROSITE" id="PS50127">
    <property type="entry name" value="UBC_2"/>
    <property type="match status" value="1"/>
</dbReference>
<evidence type="ECO:0000313" key="26">
    <source>
        <dbReference type="EMBL" id="TSQ81009.1"/>
    </source>
</evidence>
<evidence type="ECO:0000256" key="12">
    <source>
        <dbReference type="ARBA" id="ARBA00022792"/>
    </source>
</evidence>
<dbReference type="Pfam" id="PF08628">
    <property type="entry name" value="Nexin_C"/>
    <property type="match status" value="1"/>
</dbReference>
<evidence type="ECO:0000256" key="2">
    <source>
        <dbReference type="ARBA" id="ARBA00006375"/>
    </source>
</evidence>
<dbReference type="SUPFAM" id="SSF103506">
    <property type="entry name" value="Mitochondrial carrier"/>
    <property type="match status" value="1"/>
</dbReference>
<keyword evidence="13" id="KW-0067">ATP-binding</keyword>
<accession>A0A556V0D3</accession>
<reference evidence="26 27" key="1">
    <citation type="journal article" date="2019" name="Genome Biol. Evol.">
        <title>Whole-Genome Sequencing of the Giant Devil Catfish, Bagarius yarrelli.</title>
        <authorList>
            <person name="Jiang W."/>
            <person name="Lv Y."/>
            <person name="Cheng L."/>
            <person name="Yang K."/>
            <person name="Chao B."/>
            <person name="Wang X."/>
            <person name="Li Y."/>
            <person name="Pan X."/>
            <person name="You X."/>
            <person name="Zhang Y."/>
            <person name="Yang J."/>
            <person name="Li J."/>
            <person name="Zhang X."/>
            <person name="Liu S."/>
            <person name="Sun C."/>
            <person name="Yang J."/>
            <person name="Shi Q."/>
        </authorList>
    </citation>
    <scope>NUCLEOTIDE SEQUENCE [LARGE SCALE GENOMIC DNA]</scope>
    <source>
        <strain evidence="26">JWS20170419001</strain>
        <tissue evidence="26">Muscle</tissue>
    </source>
</reference>
<evidence type="ECO:0000256" key="1">
    <source>
        <dbReference type="ARBA" id="ARBA00004448"/>
    </source>
</evidence>
<dbReference type="Proteomes" id="UP000319801">
    <property type="component" value="Unassembled WGS sequence"/>
</dbReference>
<dbReference type="EC" id="2.3.2.23" evidence="4"/>
<dbReference type="PROSITE" id="PS50920">
    <property type="entry name" value="SOLCAR"/>
    <property type="match status" value="3"/>
</dbReference>
<dbReference type="FunFam" id="3.10.110.10:FF:000004">
    <property type="entry name" value="Ubiquitin-conjugating enzyme E2 A"/>
    <property type="match status" value="1"/>
</dbReference>
<dbReference type="GO" id="GO:0061631">
    <property type="term" value="F:ubiquitin conjugating enzyme activity"/>
    <property type="evidence" value="ECO:0007669"/>
    <property type="project" value="UniProtKB-EC"/>
</dbReference>
<feature type="transmembrane region" description="Helical" evidence="23">
    <location>
        <begin position="211"/>
        <end position="231"/>
    </location>
</feature>
<feature type="repeat" description="Solcar" evidence="20">
    <location>
        <begin position="111"/>
        <end position="201"/>
    </location>
</feature>
<evidence type="ECO:0000256" key="19">
    <source>
        <dbReference type="ARBA" id="ARBA00045250"/>
    </source>
</evidence>
<feature type="compositionally biased region" description="Polar residues" evidence="22">
    <location>
        <begin position="359"/>
        <end position="369"/>
    </location>
</feature>
<dbReference type="InterPro" id="IPR036871">
    <property type="entry name" value="PX_dom_sf"/>
</dbReference>
<comment type="subcellular location">
    <subcellularLocation>
        <location evidence="1">Mitochondrion inner membrane</location>
        <topology evidence="1">Multi-pass membrane protein</topology>
    </subcellularLocation>
</comment>
<comment type="similarity">
    <text evidence="2">Belongs to the mitochondrial carrier (TC 2.A.29) family.</text>
</comment>
<proteinExistence type="inferred from homology"/>
<gene>
    <name evidence="26" type="ORF">Baya_11188</name>
</gene>
<feature type="compositionally biased region" description="Basic and acidic residues" evidence="22">
    <location>
        <begin position="570"/>
        <end position="592"/>
    </location>
</feature>
<evidence type="ECO:0000256" key="21">
    <source>
        <dbReference type="PROSITE-ProRule" id="PRU10133"/>
    </source>
</evidence>
<evidence type="ECO:0000256" key="22">
    <source>
        <dbReference type="SAM" id="MobiDB-lite"/>
    </source>
</evidence>
<dbReference type="GO" id="GO:0006281">
    <property type="term" value="P:DNA repair"/>
    <property type="evidence" value="ECO:0007669"/>
    <property type="project" value="UniProtKB-ARBA"/>
</dbReference>
<dbReference type="InterPro" id="IPR023395">
    <property type="entry name" value="MCP_dom_sf"/>
</dbReference>
<dbReference type="InterPro" id="IPR013937">
    <property type="entry name" value="Sorting_nexin_C"/>
</dbReference>
<evidence type="ECO:0000256" key="17">
    <source>
        <dbReference type="ARBA" id="ARBA00024143"/>
    </source>
</evidence>